<feature type="transmembrane region" description="Helical" evidence="1">
    <location>
        <begin position="30"/>
        <end position="49"/>
    </location>
</feature>
<keyword evidence="1" id="KW-0472">Membrane</keyword>
<sequence length="69" mass="7104">MVTLSVTLILIIIAIMLLRRPVAARGRGDTALVMALVLILGVLIAPTSFGQAITSGVNQLATSISSWGG</sequence>
<evidence type="ECO:0000313" key="3">
    <source>
        <dbReference type="Proteomes" id="UP001352223"/>
    </source>
</evidence>
<keyword evidence="1" id="KW-1133">Transmembrane helix</keyword>
<keyword evidence="3" id="KW-1185">Reference proteome</keyword>
<reference evidence="2 3" key="1">
    <citation type="submission" date="2022-10" db="EMBL/GenBank/DDBJ databases">
        <authorList>
            <person name="Xie J."/>
            <person name="Shen N."/>
        </authorList>
    </citation>
    <scope>NUCLEOTIDE SEQUENCE [LARGE SCALE GENOMIC DNA]</scope>
    <source>
        <strain evidence="2 3">DSM 41681</strain>
    </source>
</reference>
<proteinExistence type="predicted"/>
<dbReference type="RefSeq" id="WP_324772050.1">
    <property type="nucleotide sequence ID" value="NZ_BAAATS010000005.1"/>
</dbReference>
<comment type="caution">
    <text evidence="2">The sequence shown here is derived from an EMBL/GenBank/DDBJ whole genome shotgun (WGS) entry which is preliminary data.</text>
</comment>
<evidence type="ECO:0000256" key="1">
    <source>
        <dbReference type="SAM" id="Phobius"/>
    </source>
</evidence>
<feature type="transmembrane region" description="Helical" evidence="1">
    <location>
        <begin position="6"/>
        <end position="23"/>
    </location>
</feature>
<gene>
    <name evidence="2" type="ORF">OKJ48_29440</name>
</gene>
<protein>
    <submittedName>
        <fullName evidence="2">Uncharacterized protein</fullName>
    </submittedName>
</protein>
<organism evidence="2 3">
    <name type="scientific">Streptomyces kunmingensis</name>
    <dbReference type="NCBI Taxonomy" id="68225"/>
    <lineage>
        <taxon>Bacteria</taxon>
        <taxon>Bacillati</taxon>
        <taxon>Actinomycetota</taxon>
        <taxon>Actinomycetes</taxon>
        <taxon>Kitasatosporales</taxon>
        <taxon>Streptomycetaceae</taxon>
        <taxon>Streptomyces</taxon>
    </lineage>
</organism>
<evidence type="ECO:0000313" key="2">
    <source>
        <dbReference type="EMBL" id="MEB3964326.1"/>
    </source>
</evidence>
<accession>A0ABU6CJC0</accession>
<keyword evidence="1" id="KW-0812">Transmembrane</keyword>
<name>A0ABU6CJC0_9ACTN</name>
<dbReference type="Proteomes" id="UP001352223">
    <property type="component" value="Unassembled WGS sequence"/>
</dbReference>
<dbReference type="EMBL" id="JAOZYB010000310">
    <property type="protein sequence ID" value="MEB3964326.1"/>
    <property type="molecule type" value="Genomic_DNA"/>
</dbReference>